<dbReference type="OrthoDB" id="7689048at2"/>
<keyword evidence="3" id="KW-1185">Reference proteome</keyword>
<comment type="caution">
    <text evidence="2">The sequence shown here is derived from an EMBL/GenBank/DDBJ whole genome shotgun (WGS) entry which is preliminary data.</text>
</comment>
<gene>
    <name evidence="2" type="ORF">EV655_105108</name>
</gene>
<dbReference type="AlphaFoldDB" id="A0A4R2KHS7"/>
<dbReference type="Proteomes" id="UP000295142">
    <property type="component" value="Unassembled WGS sequence"/>
</dbReference>
<evidence type="ECO:0000313" key="2">
    <source>
        <dbReference type="EMBL" id="TCO72002.1"/>
    </source>
</evidence>
<feature type="region of interest" description="Disordered" evidence="1">
    <location>
        <begin position="1"/>
        <end position="21"/>
    </location>
</feature>
<proteinExistence type="predicted"/>
<evidence type="ECO:0000313" key="3">
    <source>
        <dbReference type="Proteomes" id="UP000295142"/>
    </source>
</evidence>
<reference evidence="2 3" key="1">
    <citation type="submission" date="2019-03" db="EMBL/GenBank/DDBJ databases">
        <title>Genomic Encyclopedia of Type Strains, Phase IV (KMG-IV): sequencing the most valuable type-strain genomes for metagenomic binning, comparative biology and taxonomic classification.</title>
        <authorList>
            <person name="Goeker M."/>
        </authorList>
    </citation>
    <scope>NUCLEOTIDE SEQUENCE [LARGE SCALE GENOMIC DNA]</scope>
    <source>
        <strain evidence="2 3">DSM 4868</strain>
    </source>
</reference>
<protein>
    <submittedName>
        <fullName evidence="2">Uncharacterized protein</fullName>
    </submittedName>
</protein>
<dbReference type="RefSeq" id="WP_132543457.1">
    <property type="nucleotide sequence ID" value="NZ_SLWW01000005.1"/>
</dbReference>
<sequence length="127" mass="13708">MAQPTAVIYQRDGTSGSEDDSDGLTEFALEMLLSSPEGWRRFARDAAARWPATPPLAIVFALVNASAQIEAIFGEGSPARIAAQSGFRVAGLISADLYAMETLGLPRARAADLTAYWRAHDDYFLTL</sequence>
<evidence type="ECO:0000256" key="1">
    <source>
        <dbReference type="SAM" id="MobiDB-lite"/>
    </source>
</evidence>
<name>A0A4R2KHS7_9RHOB</name>
<accession>A0A4R2KHS7</accession>
<dbReference type="EMBL" id="SLWW01000005">
    <property type="protein sequence ID" value="TCO72002.1"/>
    <property type="molecule type" value="Genomic_DNA"/>
</dbReference>
<organism evidence="2 3">
    <name type="scientific">Rhodovulum euryhalinum</name>
    <dbReference type="NCBI Taxonomy" id="35805"/>
    <lineage>
        <taxon>Bacteria</taxon>
        <taxon>Pseudomonadati</taxon>
        <taxon>Pseudomonadota</taxon>
        <taxon>Alphaproteobacteria</taxon>
        <taxon>Rhodobacterales</taxon>
        <taxon>Paracoccaceae</taxon>
        <taxon>Rhodovulum</taxon>
    </lineage>
</organism>